<keyword evidence="1" id="KW-0472">Membrane</keyword>
<accession>A0A0F9ELQ6</accession>
<evidence type="ECO:0000256" key="1">
    <source>
        <dbReference type="SAM" id="Phobius"/>
    </source>
</evidence>
<gene>
    <name evidence="2" type="ORF">LCGC14_2059410</name>
</gene>
<dbReference type="EMBL" id="LAZR01024485">
    <property type="protein sequence ID" value="KKL74984.1"/>
    <property type="molecule type" value="Genomic_DNA"/>
</dbReference>
<protein>
    <submittedName>
        <fullName evidence="2">Uncharacterized protein</fullName>
    </submittedName>
</protein>
<sequence length="67" mass="7409">MKFQDVIAGSMTIILLFALIAFALMEIETPEELRLAFGVSIGWVFSRGINGYNNARKGKVTNDERSG</sequence>
<proteinExistence type="predicted"/>
<evidence type="ECO:0000313" key="2">
    <source>
        <dbReference type="EMBL" id="KKL74984.1"/>
    </source>
</evidence>
<comment type="caution">
    <text evidence="2">The sequence shown here is derived from an EMBL/GenBank/DDBJ whole genome shotgun (WGS) entry which is preliminary data.</text>
</comment>
<keyword evidence="1" id="KW-0812">Transmembrane</keyword>
<dbReference type="AlphaFoldDB" id="A0A0F9ELQ6"/>
<name>A0A0F9ELQ6_9ZZZZ</name>
<keyword evidence="1" id="KW-1133">Transmembrane helix</keyword>
<feature type="transmembrane region" description="Helical" evidence="1">
    <location>
        <begin position="6"/>
        <end position="25"/>
    </location>
</feature>
<organism evidence="2">
    <name type="scientific">marine sediment metagenome</name>
    <dbReference type="NCBI Taxonomy" id="412755"/>
    <lineage>
        <taxon>unclassified sequences</taxon>
        <taxon>metagenomes</taxon>
        <taxon>ecological metagenomes</taxon>
    </lineage>
</organism>
<reference evidence="2" key="1">
    <citation type="journal article" date="2015" name="Nature">
        <title>Complex archaea that bridge the gap between prokaryotes and eukaryotes.</title>
        <authorList>
            <person name="Spang A."/>
            <person name="Saw J.H."/>
            <person name="Jorgensen S.L."/>
            <person name="Zaremba-Niedzwiedzka K."/>
            <person name="Martijn J."/>
            <person name="Lind A.E."/>
            <person name="van Eijk R."/>
            <person name="Schleper C."/>
            <person name="Guy L."/>
            <person name="Ettema T.J."/>
        </authorList>
    </citation>
    <scope>NUCLEOTIDE SEQUENCE</scope>
</reference>